<comment type="cofactor">
    <cofactor evidence="1 6">
        <name>FAD</name>
        <dbReference type="ChEBI" id="CHEBI:57692"/>
    </cofactor>
</comment>
<comment type="similarity">
    <text evidence="2 6">Belongs to the FAD-dependent glycerol-3-phosphate dehydrogenase family.</text>
</comment>
<dbReference type="InterPro" id="IPR038299">
    <property type="entry name" value="DAO_C_sf"/>
</dbReference>
<dbReference type="InterPro" id="IPR031656">
    <property type="entry name" value="DAO_C"/>
</dbReference>
<keyword evidence="5 6" id="KW-0560">Oxidoreductase</keyword>
<evidence type="ECO:0000256" key="7">
    <source>
        <dbReference type="SAM" id="MobiDB-lite"/>
    </source>
</evidence>
<dbReference type="InterPro" id="IPR006076">
    <property type="entry name" value="FAD-dep_OxRdtase"/>
</dbReference>
<dbReference type="InterPro" id="IPR036188">
    <property type="entry name" value="FAD/NAD-bd_sf"/>
</dbReference>
<dbReference type="PRINTS" id="PR01001">
    <property type="entry name" value="FADG3PDH"/>
</dbReference>
<sequence length="528" mass="57709">MLADLLVVGGGVNGAGIARDAVGRGMSVVLCEQGDLAGATSSASTKLIHGGLRYLEYYEFRLVREALQEREVLLRAAPHIIWPMRFVLPHDSSMRPAWMVRIGLFLYDHLGKRKLLPGSHGVDLTSSPAGRPLSGGFTRAFEYSDCWVEDSRLVVLNAMDAKERGAEILTRTRCESAVRRDGLWEATLVDCESGARRTVLARALVNAAGPWVREMIAKRTGVTVDKSVRLVKGSHIVVPRMFDGDHAYIFQNDDRRIVFAIPYERDFTLIGTTDLDYAGDPGAVAISGEEIAYLCRAVSRYFAKPVRESDVVWTYSGVRPLFDDASGNASAVTRDYVLEMDEPAGEAPMLSIFGGKITTFRRLAEEATEKLGRALGKGGATWTADSPLPGGDIADADFAAFLARLKRGRPWLPDALALRLARAYGTRVERLLGDARGLDGLGTDFGGGVYEAELDYAAREEFAMTGDDFLWRRSKLGLHLDATVRDAIADWFDRRRDGTTNRGATNQGAGDDPAGLKLEKGRSMGGLR</sequence>
<dbReference type="EMBL" id="CP012406">
    <property type="protein sequence ID" value="ALG75439.1"/>
    <property type="molecule type" value="Genomic_DNA"/>
</dbReference>
<evidence type="ECO:0000259" key="8">
    <source>
        <dbReference type="Pfam" id="PF01266"/>
    </source>
</evidence>
<dbReference type="Pfam" id="PF16901">
    <property type="entry name" value="DAO_C"/>
    <property type="match status" value="1"/>
</dbReference>
<keyword evidence="11" id="KW-1185">Reference proteome</keyword>
<dbReference type="PROSITE" id="PS00977">
    <property type="entry name" value="FAD_G3PDH_1"/>
    <property type="match status" value="1"/>
</dbReference>
<dbReference type="Pfam" id="PF01266">
    <property type="entry name" value="DAO"/>
    <property type="match status" value="1"/>
</dbReference>
<evidence type="ECO:0000313" key="11">
    <source>
        <dbReference type="Proteomes" id="UP000069935"/>
    </source>
</evidence>
<feature type="domain" description="FAD dependent oxidoreductase" evidence="8">
    <location>
        <begin position="4"/>
        <end position="325"/>
    </location>
</feature>
<keyword evidence="3 6" id="KW-0285">Flavoprotein</keyword>
<accession>A0AAC8W5D4</accession>
<proteinExistence type="inferred from homology"/>
<evidence type="ECO:0000313" key="10">
    <source>
        <dbReference type="EMBL" id="ALG75439.1"/>
    </source>
</evidence>
<dbReference type="PANTHER" id="PTHR11985">
    <property type="entry name" value="GLYCEROL-3-PHOSPHATE DEHYDROGENASE"/>
    <property type="match status" value="1"/>
</dbReference>
<dbReference type="AlphaFoldDB" id="A0AAC8W5D4"/>
<dbReference type="NCBIfam" id="NF009906">
    <property type="entry name" value="PRK13369.1"/>
    <property type="match status" value="1"/>
</dbReference>
<dbReference type="PANTHER" id="PTHR11985:SF15">
    <property type="entry name" value="GLYCEROL-3-PHOSPHATE DEHYDROGENASE, MITOCHONDRIAL"/>
    <property type="match status" value="1"/>
</dbReference>
<dbReference type="Gene3D" id="6.10.250.1890">
    <property type="match status" value="1"/>
</dbReference>
<dbReference type="EC" id="1.1.5.3" evidence="6"/>
<evidence type="ECO:0000256" key="3">
    <source>
        <dbReference type="ARBA" id="ARBA00022630"/>
    </source>
</evidence>
<organism evidence="10 11">
    <name type="scientific">Azospirillum thiophilum</name>
    <dbReference type="NCBI Taxonomy" id="528244"/>
    <lineage>
        <taxon>Bacteria</taxon>
        <taxon>Pseudomonadati</taxon>
        <taxon>Pseudomonadota</taxon>
        <taxon>Alphaproteobacteria</taxon>
        <taxon>Rhodospirillales</taxon>
        <taxon>Azospirillaceae</taxon>
        <taxon>Azospirillum</taxon>
    </lineage>
</organism>
<comment type="catalytic activity">
    <reaction evidence="6">
        <text>a quinone + sn-glycerol 3-phosphate = dihydroxyacetone phosphate + a quinol</text>
        <dbReference type="Rhea" id="RHEA:18977"/>
        <dbReference type="ChEBI" id="CHEBI:24646"/>
        <dbReference type="ChEBI" id="CHEBI:57597"/>
        <dbReference type="ChEBI" id="CHEBI:57642"/>
        <dbReference type="ChEBI" id="CHEBI:132124"/>
        <dbReference type="EC" id="1.1.5.3"/>
    </reaction>
</comment>
<dbReference type="GO" id="GO:0009331">
    <property type="term" value="C:glycerol-3-phosphate dehydrogenase (FAD) complex"/>
    <property type="evidence" value="ECO:0007669"/>
    <property type="project" value="UniProtKB-UniRule"/>
</dbReference>
<dbReference type="NCBIfam" id="NF008899">
    <property type="entry name" value="PRK12266.1"/>
    <property type="match status" value="1"/>
</dbReference>
<reference evidence="10 11" key="2">
    <citation type="journal article" date="2016" name="Genome Announc.">
        <title>Complete Genome Sequence of a Strain of Azospirillum thiophilum Isolated from a Sulfide Spring.</title>
        <authorList>
            <person name="Fomenkov A."/>
            <person name="Vincze T."/>
            <person name="Grabovich M."/>
            <person name="Anton B.P."/>
            <person name="Dubinina G."/>
            <person name="Orlova M."/>
            <person name="Belousova E."/>
            <person name="Roberts R.J."/>
        </authorList>
    </citation>
    <scope>NUCLEOTIDE SEQUENCE [LARGE SCALE GENOMIC DNA]</scope>
    <source>
        <strain evidence="10 11">BV-S</strain>
    </source>
</reference>
<evidence type="ECO:0000256" key="4">
    <source>
        <dbReference type="ARBA" id="ARBA00022827"/>
    </source>
</evidence>
<keyword evidence="4" id="KW-0274">FAD</keyword>
<evidence type="ECO:0000256" key="6">
    <source>
        <dbReference type="RuleBase" id="RU361217"/>
    </source>
</evidence>
<protein>
    <recommendedName>
        <fullName evidence="6">Glycerol-3-phosphate dehydrogenase</fullName>
        <ecNumber evidence="6">1.1.5.3</ecNumber>
    </recommendedName>
</protein>
<dbReference type="Gene3D" id="3.50.50.60">
    <property type="entry name" value="FAD/NAD(P)-binding domain"/>
    <property type="match status" value="1"/>
</dbReference>
<evidence type="ECO:0000256" key="5">
    <source>
        <dbReference type="ARBA" id="ARBA00023002"/>
    </source>
</evidence>
<gene>
    <name evidence="10" type="ORF">AL072_29740</name>
</gene>
<feature type="region of interest" description="Disordered" evidence="7">
    <location>
        <begin position="499"/>
        <end position="528"/>
    </location>
</feature>
<dbReference type="GO" id="GO:0046168">
    <property type="term" value="P:glycerol-3-phosphate catabolic process"/>
    <property type="evidence" value="ECO:0007669"/>
    <property type="project" value="TreeGrafter"/>
</dbReference>
<dbReference type="GO" id="GO:0004368">
    <property type="term" value="F:glycerol-3-phosphate dehydrogenase (quinone) activity"/>
    <property type="evidence" value="ECO:0007669"/>
    <property type="project" value="UniProtKB-EC"/>
</dbReference>
<dbReference type="SUPFAM" id="SSF54373">
    <property type="entry name" value="FAD-linked reductases, C-terminal domain"/>
    <property type="match status" value="1"/>
</dbReference>
<dbReference type="SUPFAM" id="SSF51905">
    <property type="entry name" value="FAD/NAD(P)-binding domain"/>
    <property type="match status" value="1"/>
</dbReference>
<feature type="domain" description="Alpha-glycerophosphate oxidase C-terminal" evidence="9">
    <location>
        <begin position="383"/>
        <end position="482"/>
    </location>
</feature>
<dbReference type="InterPro" id="IPR000447">
    <property type="entry name" value="G3P_DH_FAD-dep"/>
</dbReference>
<dbReference type="Gene3D" id="3.30.9.10">
    <property type="entry name" value="D-Amino Acid Oxidase, subunit A, domain 2"/>
    <property type="match status" value="1"/>
</dbReference>
<evidence type="ECO:0000259" key="9">
    <source>
        <dbReference type="Pfam" id="PF16901"/>
    </source>
</evidence>
<evidence type="ECO:0000256" key="2">
    <source>
        <dbReference type="ARBA" id="ARBA00007330"/>
    </source>
</evidence>
<reference evidence="11" key="1">
    <citation type="submission" date="2015-08" db="EMBL/GenBank/DDBJ databases">
        <title>Complete Genome Sequence of Azospirillum thiophilum BV-S.</title>
        <authorList>
            <person name="Fomenkov A."/>
            <person name="Vincze T."/>
            <person name="Grabovich M."/>
            <person name="Dubinina G."/>
            <person name="Orlova M."/>
            <person name="Belousova E."/>
            <person name="Roberts R.J."/>
        </authorList>
    </citation>
    <scope>NUCLEOTIDE SEQUENCE [LARGE SCALE GENOMIC DNA]</scope>
    <source>
        <strain evidence="11">BV-S</strain>
    </source>
</reference>
<dbReference type="Proteomes" id="UP000069935">
    <property type="component" value="Chromosome 6"/>
</dbReference>
<name>A0AAC8W5D4_9PROT</name>
<evidence type="ECO:0000256" key="1">
    <source>
        <dbReference type="ARBA" id="ARBA00001974"/>
    </source>
</evidence>
<dbReference type="KEGG" id="ati:AL072_29740"/>
<dbReference type="Gene3D" id="1.10.8.870">
    <property type="entry name" value="Alpha-glycerophosphate oxidase, cap domain"/>
    <property type="match status" value="1"/>
</dbReference>